<feature type="compositionally biased region" description="Low complexity" evidence="1">
    <location>
        <begin position="535"/>
        <end position="555"/>
    </location>
</feature>
<feature type="compositionally biased region" description="Basic residues" evidence="1">
    <location>
        <begin position="97"/>
        <end position="106"/>
    </location>
</feature>
<feature type="compositionally biased region" description="Low complexity" evidence="1">
    <location>
        <begin position="423"/>
        <end position="487"/>
    </location>
</feature>
<keyword evidence="3" id="KW-1185">Reference proteome</keyword>
<feature type="region of interest" description="Disordered" evidence="1">
    <location>
        <begin position="46"/>
        <end position="82"/>
    </location>
</feature>
<feature type="compositionally biased region" description="Basic residues" evidence="1">
    <location>
        <begin position="557"/>
        <end position="571"/>
    </location>
</feature>
<evidence type="ECO:0000313" key="2">
    <source>
        <dbReference type="EMBL" id="ATE82139.1"/>
    </source>
</evidence>
<dbReference type="EMBL" id="KC977571">
    <property type="protein sequence ID" value="ATE82139.1"/>
    <property type="molecule type" value="Genomic_DNA"/>
</dbReference>
<name>A0A291ATM4_9VIRU</name>
<dbReference type="KEGG" id="vg:34568142"/>
<feature type="region of interest" description="Disordered" evidence="1">
    <location>
        <begin position="535"/>
        <end position="629"/>
    </location>
</feature>
<sequence length="629" mass="66991">MRGDVVFCACVYILCFLFLPLFVLALCACTGDFFLPDDAPARVHAAQNTRETARPAGRAHSALAGKRGRPTRKGGLARTHTTRTTAASPCFFASVRSRHANPHRRQKETAPKKDRERDRKEHAHSRPVTQPHRETPTMSAHMEMARPAPLTPVSAPAMYGYDAAGNGVCFSPTLVHNGYHAPTDDAHAFGPRPDSPCHVIVFDGDGDDEFDLGYGDADESGRPRVAHAPGVGGHYWSTGQDATAAAVASSGAVGRQIATMLESLAGLDSGIATAAAAMFVPTVIVDNGEREQAEVPASRVSHMRMAGTSHTPDPMVTRGRAPAHRSAAPASAPAETESGGETYVVERTTNLVYYDGDDDDDANDDHGHDNRRARGAHAYDGDDDDRNDDDRQRVRRRVVHGDAYAYPTAVRRRQHKDACDAPSTDQTQGSSSSSSTTSSASSSSSSGSSSSSSSSFFSGTTFGSSTQPTGTTTCASSSIDSSSSSSSDTRDNGRGARRPRRQRKRDPCSPSSGHTVSISSISAPWASAFSTVSSGASTTSRLSSTDSTSSDSALTIPRRRTKRRGHARKRAHDSTEGDSTATDIEEIGRRARRLVQLARGAQDTDGDTNDGDTVDPHAVASRARHNRRR</sequence>
<feature type="compositionally biased region" description="Low complexity" evidence="1">
    <location>
        <begin position="324"/>
        <end position="334"/>
    </location>
</feature>
<accession>A0A291ATM4</accession>
<feature type="region of interest" description="Disordered" evidence="1">
    <location>
        <begin position="97"/>
        <end position="140"/>
    </location>
</feature>
<feature type="compositionally biased region" description="Acidic residues" evidence="1">
    <location>
        <begin position="604"/>
        <end position="613"/>
    </location>
</feature>
<feature type="compositionally biased region" description="Basic residues" evidence="1">
    <location>
        <begin position="495"/>
        <end position="504"/>
    </location>
</feature>
<feature type="region of interest" description="Disordered" evidence="1">
    <location>
        <begin position="296"/>
        <end position="517"/>
    </location>
</feature>
<dbReference type="Proteomes" id="UP000204584">
    <property type="component" value="Segment"/>
</dbReference>
<protein>
    <submittedName>
        <fullName evidence="2">Uncharacterized protein</fullName>
    </submittedName>
</protein>
<gene>
    <name evidence="2" type="ORF">psal_cds_233</name>
</gene>
<dbReference type="GeneID" id="34568142"/>
<dbReference type="RefSeq" id="YP_009429978.1">
    <property type="nucleotide sequence ID" value="NC_022098.1"/>
</dbReference>
<organism evidence="2 3">
    <name type="scientific">Pandoravirus salinus</name>
    <dbReference type="NCBI Taxonomy" id="1349410"/>
    <lineage>
        <taxon>Viruses</taxon>
        <taxon>Pandoravirus</taxon>
    </lineage>
</organism>
<evidence type="ECO:0000256" key="1">
    <source>
        <dbReference type="SAM" id="MobiDB-lite"/>
    </source>
</evidence>
<dbReference type="PROSITE" id="PS51257">
    <property type="entry name" value="PROKAR_LIPOPROTEIN"/>
    <property type="match status" value="1"/>
</dbReference>
<evidence type="ECO:0000313" key="3">
    <source>
        <dbReference type="Proteomes" id="UP000204584"/>
    </source>
</evidence>
<feature type="compositionally biased region" description="Basic and acidic residues" evidence="1">
    <location>
        <begin position="364"/>
        <end position="380"/>
    </location>
</feature>
<reference evidence="2 3" key="1">
    <citation type="journal article" date="2013" name="Science">
        <title>Pandoraviruses: amoeba viruses with genomes up to 2.5 Mb reaching that of parasitic eukaryotes.</title>
        <authorList>
            <person name="Philippe N."/>
            <person name="Legendre M."/>
            <person name="Doutre G."/>
            <person name="Coute Y."/>
            <person name="Poirot O."/>
            <person name="Lescot M."/>
            <person name="Arslan D."/>
            <person name="Seltzer V."/>
            <person name="Bertaux L."/>
            <person name="Bruley C."/>
            <person name="Garin J."/>
            <person name="Claverie J.M."/>
            <person name="Abergel C."/>
        </authorList>
    </citation>
    <scope>NUCLEOTIDE SEQUENCE [LARGE SCALE GENOMIC DNA]</scope>
</reference>
<proteinExistence type="predicted"/>
<feature type="compositionally biased region" description="Basic and acidic residues" evidence="1">
    <location>
        <begin position="107"/>
        <end position="121"/>
    </location>
</feature>